<evidence type="ECO:0000256" key="1">
    <source>
        <dbReference type="SAM" id="MobiDB-lite"/>
    </source>
</evidence>
<dbReference type="EMBL" id="CP042914">
    <property type="protein sequence ID" value="QEG39922.1"/>
    <property type="molecule type" value="Genomic_DNA"/>
</dbReference>
<dbReference type="PANTHER" id="PTHR33258:SF1">
    <property type="entry name" value="TRANSPOSASE INSL FOR INSERTION SEQUENCE ELEMENT IS186A-RELATED"/>
    <property type="match status" value="1"/>
</dbReference>
<sequence>MSPKVFDRFVDKAPFAVMTRILAQDFIGSDLNRIFDDNRELQYDYIATFQAVAATVADVALNFSENFNQAYKEHKEELGVSRQSFYAKTRGIEPAVSEAMVAHSAERAAKMHDALGFEPWEVLPGYRCLSIDGNVLAKSDKRLKELREVKGAPMPGKIVARFDLQRQIFDRTYVLLDGHSQESKCCDRIVDDLVAKDVIIADRHYCVVSFMVKIAAASGFFVIRQHGRLKGVLLGKRKRIGRISTGVVYEQKMKLTAADDAMVVRRMTVELDQPTRDGDQVIHVLTNLPNDVLATDVAELYRHRWEVETAFNVLQMTLTCEHSGIGHPCAATFLFCSSVLAFNLRQTIFATLFSTHDEEDVEEVSHFHLSKNVSDKTEGMLIAITEDEWTELIPSTIKGVVTLLTRIASKIALADFRKSRRAPKKKKPHRSRNVASSHVSTAKLLGLT</sequence>
<dbReference type="PANTHER" id="PTHR33258">
    <property type="entry name" value="TRANSPOSASE INSL FOR INSERTION SEQUENCE ELEMENT IS186A-RELATED"/>
    <property type="match status" value="1"/>
</dbReference>
<organism evidence="3 7">
    <name type="scientific">Roseimaritima ulvae</name>
    <dbReference type="NCBI Taxonomy" id="980254"/>
    <lineage>
        <taxon>Bacteria</taxon>
        <taxon>Pseudomonadati</taxon>
        <taxon>Planctomycetota</taxon>
        <taxon>Planctomycetia</taxon>
        <taxon>Pirellulales</taxon>
        <taxon>Pirellulaceae</taxon>
        <taxon>Roseimaritima</taxon>
    </lineage>
</organism>
<dbReference type="InterPro" id="IPR002559">
    <property type="entry name" value="Transposase_11"/>
</dbReference>
<feature type="domain" description="Transposase IS4-like" evidence="2">
    <location>
        <begin position="173"/>
        <end position="321"/>
    </location>
</feature>
<dbReference type="KEGG" id="rul:UC8_21030"/>
<protein>
    <submittedName>
        <fullName evidence="3">Transposase DDE domain protein</fullName>
    </submittedName>
</protein>
<evidence type="ECO:0000313" key="4">
    <source>
        <dbReference type="EMBL" id="QEG40099.1"/>
    </source>
</evidence>
<dbReference type="KEGG" id="rul:UC8_19240"/>
<dbReference type="Proteomes" id="UP000325286">
    <property type="component" value="Chromosome"/>
</dbReference>
<dbReference type="GO" id="GO:0003677">
    <property type="term" value="F:DNA binding"/>
    <property type="evidence" value="ECO:0007669"/>
    <property type="project" value="InterPro"/>
</dbReference>
<dbReference type="GO" id="GO:0006313">
    <property type="term" value="P:DNA transposition"/>
    <property type="evidence" value="ECO:0007669"/>
    <property type="project" value="InterPro"/>
</dbReference>
<feature type="region of interest" description="Disordered" evidence="1">
    <location>
        <begin position="418"/>
        <end position="440"/>
    </location>
</feature>
<reference evidence="3 7" key="1">
    <citation type="submission" date="2019-08" db="EMBL/GenBank/DDBJ databases">
        <title>Deep-cultivation of Planctomycetes and their phenomic and genomic characterization uncovers novel biology.</title>
        <authorList>
            <person name="Wiegand S."/>
            <person name="Jogler M."/>
            <person name="Boedeker C."/>
            <person name="Pinto D."/>
            <person name="Vollmers J."/>
            <person name="Rivas-Marin E."/>
            <person name="Kohn T."/>
            <person name="Peeters S.H."/>
            <person name="Heuer A."/>
            <person name="Rast P."/>
            <person name="Oberbeckmann S."/>
            <person name="Bunk B."/>
            <person name="Jeske O."/>
            <person name="Meyerdierks A."/>
            <person name="Storesund J.E."/>
            <person name="Kallscheuer N."/>
            <person name="Luecker S."/>
            <person name="Lage O.M."/>
            <person name="Pohl T."/>
            <person name="Merkel B.J."/>
            <person name="Hornburger P."/>
            <person name="Mueller R.-W."/>
            <person name="Bruemmer F."/>
            <person name="Labrenz M."/>
            <person name="Spormann A.M."/>
            <person name="Op den Camp H."/>
            <person name="Overmann J."/>
            <person name="Amann R."/>
            <person name="Jetten M.S.M."/>
            <person name="Mascher T."/>
            <person name="Medema M.H."/>
            <person name="Devos D.P."/>
            <person name="Kaster A.-K."/>
            <person name="Ovreas L."/>
            <person name="Rohde M."/>
            <person name="Galperin M.Y."/>
            <person name="Jogler C."/>
        </authorList>
    </citation>
    <scope>NUCLEOTIDE SEQUENCE [LARGE SCALE GENOMIC DNA]</scope>
    <source>
        <strain evidence="3 7">UC8</strain>
    </source>
</reference>
<dbReference type="GO" id="GO:0004803">
    <property type="term" value="F:transposase activity"/>
    <property type="evidence" value="ECO:0007669"/>
    <property type="project" value="InterPro"/>
</dbReference>
<evidence type="ECO:0000313" key="6">
    <source>
        <dbReference type="EMBL" id="QEG42666.1"/>
    </source>
</evidence>
<evidence type="ECO:0000313" key="7">
    <source>
        <dbReference type="Proteomes" id="UP000325286"/>
    </source>
</evidence>
<dbReference type="EMBL" id="CP042914">
    <property type="protein sequence ID" value="QEG40099.1"/>
    <property type="molecule type" value="Genomic_DNA"/>
</dbReference>
<name>A0A5B9QPU1_9BACT</name>
<dbReference type="EMBL" id="CP042914">
    <property type="protein sequence ID" value="QEG42639.1"/>
    <property type="molecule type" value="Genomic_DNA"/>
</dbReference>
<gene>
    <name evidence="3" type="ORF">UC8_19240</name>
    <name evidence="4" type="ORF">UC8_21030</name>
    <name evidence="5" type="ORF">UC8_46810</name>
    <name evidence="6" type="ORF">UC8_47080</name>
</gene>
<dbReference type="KEGG" id="rul:UC8_46810"/>
<keyword evidence="7" id="KW-1185">Reference proteome</keyword>
<dbReference type="InterPro" id="IPR012337">
    <property type="entry name" value="RNaseH-like_sf"/>
</dbReference>
<accession>A0A5B9QPU1</accession>
<dbReference type="EMBL" id="CP042914">
    <property type="protein sequence ID" value="QEG42666.1"/>
    <property type="molecule type" value="Genomic_DNA"/>
</dbReference>
<evidence type="ECO:0000259" key="2">
    <source>
        <dbReference type="Pfam" id="PF01609"/>
    </source>
</evidence>
<dbReference type="Pfam" id="PF01609">
    <property type="entry name" value="DDE_Tnp_1"/>
    <property type="match status" value="1"/>
</dbReference>
<dbReference type="OrthoDB" id="231179at2"/>
<feature type="compositionally biased region" description="Basic residues" evidence="1">
    <location>
        <begin position="418"/>
        <end position="432"/>
    </location>
</feature>
<evidence type="ECO:0000313" key="3">
    <source>
        <dbReference type="EMBL" id="QEG39922.1"/>
    </source>
</evidence>
<dbReference type="SUPFAM" id="SSF53098">
    <property type="entry name" value="Ribonuclease H-like"/>
    <property type="match status" value="1"/>
</dbReference>
<dbReference type="AlphaFoldDB" id="A0A5B9QPU1"/>
<evidence type="ECO:0000313" key="5">
    <source>
        <dbReference type="EMBL" id="QEG42639.1"/>
    </source>
</evidence>
<dbReference type="KEGG" id="rul:UC8_47080"/>
<dbReference type="RefSeq" id="WP_068131192.1">
    <property type="nucleotide sequence ID" value="NZ_CP042914.1"/>
</dbReference>
<proteinExistence type="predicted"/>